<keyword evidence="2 4" id="KW-0863">Zinc-finger</keyword>
<feature type="region of interest" description="Disordered" evidence="5">
    <location>
        <begin position="191"/>
        <end position="216"/>
    </location>
</feature>
<feature type="domain" description="OTU" evidence="7">
    <location>
        <begin position="299"/>
        <end position="428"/>
    </location>
</feature>
<dbReference type="InterPro" id="IPR003323">
    <property type="entry name" value="OTU_dom"/>
</dbReference>
<dbReference type="PANTHER" id="PTHR12419">
    <property type="entry name" value="OTU DOMAIN CONTAINING PROTEIN"/>
    <property type="match status" value="1"/>
</dbReference>
<dbReference type="Gene3D" id="4.10.1060.10">
    <property type="entry name" value="Zinc finger, RanBP2-type"/>
    <property type="match status" value="1"/>
</dbReference>
<dbReference type="WBParaSite" id="L893_g10032.t1">
    <property type="protein sequence ID" value="L893_g10032.t1"/>
    <property type="gene ID" value="L893_g10032"/>
</dbReference>
<evidence type="ECO:0000256" key="1">
    <source>
        <dbReference type="ARBA" id="ARBA00022723"/>
    </source>
</evidence>
<dbReference type="Proteomes" id="UP000095287">
    <property type="component" value="Unplaced"/>
</dbReference>
<name>A0A1I7XVJ3_9BILA</name>
<dbReference type="InterPro" id="IPR050704">
    <property type="entry name" value="Peptidase_C85-like"/>
</dbReference>
<dbReference type="InterPro" id="IPR038765">
    <property type="entry name" value="Papain-like_cys_pep_sf"/>
</dbReference>
<reference evidence="9" key="1">
    <citation type="submission" date="2016-11" db="UniProtKB">
        <authorList>
            <consortium name="WormBaseParasite"/>
        </authorList>
    </citation>
    <scope>IDENTIFICATION</scope>
</reference>
<evidence type="ECO:0000313" key="8">
    <source>
        <dbReference type="Proteomes" id="UP000095287"/>
    </source>
</evidence>
<evidence type="ECO:0000256" key="4">
    <source>
        <dbReference type="PROSITE-ProRule" id="PRU00322"/>
    </source>
</evidence>
<evidence type="ECO:0000313" key="9">
    <source>
        <dbReference type="WBParaSite" id="L893_g10032.t1"/>
    </source>
</evidence>
<sequence length="428" mass="47623">MARTDASRFMADLQEMHERRNRHLMQMMADLSDQVRDTRVSQERLRQELTMLRSSVNTTAVLEESKLWRQWAQATIAQTNNQKEQMDRMLTMFGMMGMQGAPIPLPIPPPFVPLFKEEKPEGFGDASKPKLGLWECKGCFATIPSMCNNAKVTTCPRCGANKDRMETMRTFMNLPTAPSSAFSPPFAQPSVVPPATTTAPRPTAPKEEPQGFGDAWKPKPGSWECKGCYIRNNDEVALCPSCGTNKDGTTEQPPTESYSFQPLDAEEQRRIAGLLSVDVPPSAYNGTPKASFTDRTVPRGVGQAAADGNCGFRSLAQCIFGAGADERIHLRLRHFICDFIAEQIANARQPYWIVAHSPFEVPLHVHLENMREAGTWMSDLELQAAALALKINIFVFTSQWTPFYHSGSGAAQCLIKLADAHFEPVFSF</sequence>
<protein>
    <submittedName>
        <fullName evidence="9">RanBP2-type domain-containing protein</fullName>
    </submittedName>
</protein>
<dbReference type="AlphaFoldDB" id="A0A1I7XVJ3"/>
<keyword evidence="8" id="KW-1185">Reference proteome</keyword>
<dbReference type="PROSITE" id="PS50199">
    <property type="entry name" value="ZF_RANBP2_2"/>
    <property type="match status" value="1"/>
</dbReference>
<feature type="domain" description="RanBP2-type" evidence="6">
    <location>
        <begin position="219"/>
        <end position="248"/>
    </location>
</feature>
<evidence type="ECO:0000259" key="6">
    <source>
        <dbReference type="PROSITE" id="PS50199"/>
    </source>
</evidence>
<dbReference type="InterPro" id="IPR001876">
    <property type="entry name" value="Znf_RanBP2"/>
</dbReference>
<dbReference type="GO" id="GO:0004843">
    <property type="term" value="F:cysteine-type deubiquitinase activity"/>
    <property type="evidence" value="ECO:0007669"/>
    <property type="project" value="TreeGrafter"/>
</dbReference>
<proteinExistence type="predicted"/>
<evidence type="ECO:0000256" key="5">
    <source>
        <dbReference type="SAM" id="MobiDB-lite"/>
    </source>
</evidence>
<keyword evidence="1" id="KW-0479">Metal-binding</keyword>
<dbReference type="GO" id="GO:0008270">
    <property type="term" value="F:zinc ion binding"/>
    <property type="evidence" value="ECO:0007669"/>
    <property type="project" value="UniProtKB-KW"/>
</dbReference>
<evidence type="ECO:0000259" key="7">
    <source>
        <dbReference type="PROSITE" id="PS50802"/>
    </source>
</evidence>
<evidence type="ECO:0000256" key="2">
    <source>
        <dbReference type="ARBA" id="ARBA00022771"/>
    </source>
</evidence>
<dbReference type="PROSITE" id="PS50802">
    <property type="entry name" value="OTU"/>
    <property type="match status" value="1"/>
</dbReference>
<dbReference type="GO" id="GO:0016579">
    <property type="term" value="P:protein deubiquitination"/>
    <property type="evidence" value="ECO:0007669"/>
    <property type="project" value="TreeGrafter"/>
</dbReference>
<dbReference type="Pfam" id="PF02338">
    <property type="entry name" value="OTU"/>
    <property type="match status" value="1"/>
</dbReference>
<dbReference type="PROSITE" id="PS01358">
    <property type="entry name" value="ZF_RANBP2_1"/>
    <property type="match status" value="1"/>
</dbReference>
<organism evidence="8 9">
    <name type="scientific">Steinernema glaseri</name>
    <dbReference type="NCBI Taxonomy" id="37863"/>
    <lineage>
        <taxon>Eukaryota</taxon>
        <taxon>Metazoa</taxon>
        <taxon>Ecdysozoa</taxon>
        <taxon>Nematoda</taxon>
        <taxon>Chromadorea</taxon>
        <taxon>Rhabditida</taxon>
        <taxon>Tylenchina</taxon>
        <taxon>Panagrolaimomorpha</taxon>
        <taxon>Strongyloidoidea</taxon>
        <taxon>Steinernematidae</taxon>
        <taxon>Steinernema</taxon>
    </lineage>
</organism>
<accession>A0A1I7XVJ3</accession>
<evidence type="ECO:0000256" key="3">
    <source>
        <dbReference type="ARBA" id="ARBA00022833"/>
    </source>
</evidence>
<feature type="compositionally biased region" description="Low complexity" evidence="5">
    <location>
        <begin position="191"/>
        <end position="201"/>
    </location>
</feature>
<dbReference type="Gene3D" id="3.90.70.80">
    <property type="match status" value="1"/>
</dbReference>
<dbReference type="SUPFAM" id="SSF54001">
    <property type="entry name" value="Cysteine proteinases"/>
    <property type="match status" value="1"/>
</dbReference>
<keyword evidence="3" id="KW-0862">Zinc</keyword>